<evidence type="ECO:0000256" key="1">
    <source>
        <dbReference type="SAM" id="MobiDB-lite"/>
    </source>
</evidence>
<accession>A0ABT3SRX8</accession>
<dbReference type="Proteomes" id="UP001143307">
    <property type="component" value="Unassembled WGS sequence"/>
</dbReference>
<keyword evidence="3" id="KW-1185">Reference proteome</keyword>
<proteinExistence type="predicted"/>
<protein>
    <submittedName>
        <fullName evidence="2">Uncharacterized protein</fullName>
    </submittedName>
</protein>
<feature type="region of interest" description="Disordered" evidence="1">
    <location>
        <begin position="49"/>
        <end position="77"/>
    </location>
</feature>
<evidence type="ECO:0000313" key="2">
    <source>
        <dbReference type="EMBL" id="MCX2972044.1"/>
    </source>
</evidence>
<comment type="caution">
    <text evidence="2">The sequence shown here is derived from an EMBL/GenBank/DDBJ whole genome shotgun (WGS) entry which is preliminary data.</text>
</comment>
<feature type="compositionally biased region" description="Polar residues" evidence="1">
    <location>
        <begin position="55"/>
        <end position="70"/>
    </location>
</feature>
<organism evidence="2 3">
    <name type="scientific">Candidatus Seongchinamella marina</name>
    <dbReference type="NCBI Taxonomy" id="2518990"/>
    <lineage>
        <taxon>Bacteria</taxon>
        <taxon>Pseudomonadati</taxon>
        <taxon>Pseudomonadota</taxon>
        <taxon>Gammaproteobacteria</taxon>
        <taxon>Cellvibrionales</taxon>
        <taxon>Halieaceae</taxon>
        <taxon>Seongchinamella</taxon>
    </lineage>
</organism>
<dbReference type="InterPro" id="IPR009057">
    <property type="entry name" value="Homeodomain-like_sf"/>
</dbReference>
<sequence length="77" mass="8290">MGNTSEAAGIRMATLQCCFPSREDLFSGAFEDIADKAWAKMMAGIDQQPGVGDSQKLSCTHGGSAQQENFMKTEVTR</sequence>
<dbReference type="RefSeq" id="WP_279251111.1">
    <property type="nucleotide sequence ID" value="NZ_SHNP01000001.1"/>
</dbReference>
<dbReference type="EMBL" id="SHNP01000001">
    <property type="protein sequence ID" value="MCX2972044.1"/>
    <property type="molecule type" value="Genomic_DNA"/>
</dbReference>
<name>A0ABT3SRX8_9GAMM</name>
<reference evidence="2" key="1">
    <citation type="submission" date="2019-02" db="EMBL/GenBank/DDBJ databases">
        <authorList>
            <person name="Li S.-H."/>
        </authorList>
    </citation>
    <scope>NUCLEOTIDE SEQUENCE</scope>
    <source>
        <strain evidence="2">IMCC8485</strain>
    </source>
</reference>
<gene>
    <name evidence="2" type="ORF">EYC87_00405</name>
</gene>
<evidence type="ECO:0000313" key="3">
    <source>
        <dbReference type="Proteomes" id="UP001143307"/>
    </source>
</evidence>
<dbReference type="SUPFAM" id="SSF46689">
    <property type="entry name" value="Homeodomain-like"/>
    <property type="match status" value="1"/>
</dbReference>